<comment type="catalytic activity">
    <reaction evidence="7">
        <text>(6S)-5,6,7,8-tetrahydrofolate + NADP(+) = 7,8-dihydrofolate + NADPH + H(+)</text>
        <dbReference type="Rhea" id="RHEA:15009"/>
        <dbReference type="ChEBI" id="CHEBI:15378"/>
        <dbReference type="ChEBI" id="CHEBI:57451"/>
        <dbReference type="ChEBI" id="CHEBI:57453"/>
        <dbReference type="ChEBI" id="CHEBI:57783"/>
        <dbReference type="ChEBI" id="CHEBI:58349"/>
        <dbReference type="EC" id="1.5.1.3"/>
    </reaction>
</comment>
<protein>
    <recommendedName>
        <fullName evidence="3 7">Dihydrofolate reductase</fullName>
        <ecNumber evidence="3 7">1.5.1.3</ecNumber>
    </recommendedName>
</protein>
<dbReference type="InterPro" id="IPR012259">
    <property type="entry name" value="DHFR"/>
</dbReference>
<organism evidence="9 10">
    <name type="scientific">Mycolicibacterium sphagni</name>
    <dbReference type="NCBI Taxonomy" id="1786"/>
    <lineage>
        <taxon>Bacteria</taxon>
        <taxon>Bacillati</taxon>
        <taxon>Actinomycetota</taxon>
        <taxon>Actinomycetes</taxon>
        <taxon>Mycobacteriales</taxon>
        <taxon>Mycobacteriaceae</taxon>
        <taxon>Mycolicibacterium</taxon>
    </lineage>
</organism>
<evidence type="ECO:0000256" key="5">
    <source>
        <dbReference type="ARBA" id="ARBA00022857"/>
    </source>
</evidence>
<accession>A0ABX2JLN6</accession>
<feature type="domain" description="DHFR" evidence="8">
    <location>
        <begin position="2"/>
        <end position="158"/>
    </location>
</feature>
<comment type="caution">
    <text evidence="9">The sequence shown here is derived from an EMBL/GenBank/DDBJ whole genome shotgun (WGS) entry which is preliminary data.</text>
</comment>
<dbReference type="Gene3D" id="3.40.430.10">
    <property type="entry name" value="Dihydrofolate Reductase, subunit A"/>
    <property type="match status" value="1"/>
</dbReference>
<dbReference type="EMBL" id="VBSB01000003">
    <property type="protein sequence ID" value="NTY58598.1"/>
    <property type="molecule type" value="Genomic_DNA"/>
</dbReference>
<proteinExistence type="inferred from homology"/>
<evidence type="ECO:0000256" key="6">
    <source>
        <dbReference type="ARBA" id="ARBA00023002"/>
    </source>
</evidence>
<dbReference type="PROSITE" id="PS51330">
    <property type="entry name" value="DHFR_2"/>
    <property type="match status" value="1"/>
</dbReference>
<keyword evidence="10" id="KW-1185">Reference proteome</keyword>
<evidence type="ECO:0000256" key="7">
    <source>
        <dbReference type="PIRNR" id="PIRNR000194"/>
    </source>
</evidence>
<keyword evidence="5 7" id="KW-0521">NADP</keyword>
<comment type="pathway">
    <text evidence="1 7">Cofactor biosynthesis; tetrahydrofolate biosynthesis; 5,6,7,8-tetrahydrofolate from 7,8-dihydrofolate: step 1/1.</text>
</comment>
<gene>
    <name evidence="9" type="ORF">FEG63_03400</name>
</gene>
<comment type="function">
    <text evidence="7">Key enzyme in folate metabolism. Catalyzes an essential reaction for de novo glycine and purine synthesis, and for DNA precursor synthesis.</text>
</comment>
<evidence type="ECO:0000256" key="2">
    <source>
        <dbReference type="ARBA" id="ARBA00009539"/>
    </source>
</evidence>
<evidence type="ECO:0000259" key="8">
    <source>
        <dbReference type="PROSITE" id="PS51330"/>
    </source>
</evidence>
<name>A0ABX2JLN6_9MYCO</name>
<dbReference type="InterPro" id="IPR024072">
    <property type="entry name" value="DHFR-like_dom_sf"/>
</dbReference>
<evidence type="ECO:0000256" key="3">
    <source>
        <dbReference type="ARBA" id="ARBA00012856"/>
    </source>
</evidence>
<evidence type="ECO:0000256" key="1">
    <source>
        <dbReference type="ARBA" id="ARBA00004903"/>
    </source>
</evidence>
<evidence type="ECO:0000313" key="10">
    <source>
        <dbReference type="Proteomes" id="UP000708347"/>
    </source>
</evidence>
<dbReference type="RefSeq" id="WP_174396567.1">
    <property type="nucleotide sequence ID" value="NZ_VBSB01000003.1"/>
</dbReference>
<dbReference type="InterPro" id="IPR001796">
    <property type="entry name" value="DHFR_dom"/>
</dbReference>
<reference evidence="9 10" key="1">
    <citation type="submission" date="2019-05" db="EMBL/GenBank/DDBJ databases">
        <title>Mycolicibacterium sphagni ENV482 genome assembly.</title>
        <authorList>
            <person name="Chen W."/>
            <person name="Faulkner N.W."/>
            <person name="Hyman M.R."/>
        </authorList>
    </citation>
    <scope>NUCLEOTIDE SEQUENCE [LARGE SCALE GENOMIC DNA]</scope>
    <source>
        <strain evidence="9 10">ENV482</strain>
    </source>
</reference>
<dbReference type="PANTHER" id="PTHR48069">
    <property type="entry name" value="DIHYDROFOLATE REDUCTASE"/>
    <property type="match status" value="1"/>
</dbReference>
<dbReference type="PANTHER" id="PTHR48069:SF3">
    <property type="entry name" value="DIHYDROFOLATE REDUCTASE"/>
    <property type="match status" value="1"/>
</dbReference>
<sequence>MSVGLIWAQSTSGIIGRNGGIPWRLPEDLARFKDLTMGHTVVMGRRTWESLPASVRPLPGRKNVVLTRQADYMADGATVIGALDEVREDNAWVIGGAEIYHLALPLATHCEVTEVEIDLRLEDDDALAPLLDESWVGTSEDWQTSTSGLRYRFHRYLRA</sequence>
<dbReference type="SUPFAM" id="SSF53597">
    <property type="entry name" value="Dihydrofolate reductase-like"/>
    <property type="match status" value="1"/>
</dbReference>
<evidence type="ECO:0000256" key="4">
    <source>
        <dbReference type="ARBA" id="ARBA00022563"/>
    </source>
</evidence>
<keyword evidence="6 7" id="KW-0560">Oxidoreductase</keyword>
<dbReference type="Pfam" id="PF00186">
    <property type="entry name" value="DHFR_1"/>
    <property type="match status" value="1"/>
</dbReference>
<keyword evidence="4 7" id="KW-0554">One-carbon metabolism</keyword>
<dbReference type="CDD" id="cd00209">
    <property type="entry name" value="DHFR"/>
    <property type="match status" value="1"/>
</dbReference>
<dbReference type="EC" id="1.5.1.3" evidence="3 7"/>
<evidence type="ECO:0000313" key="9">
    <source>
        <dbReference type="EMBL" id="NTY58598.1"/>
    </source>
</evidence>
<dbReference type="Proteomes" id="UP000708347">
    <property type="component" value="Unassembled WGS sequence"/>
</dbReference>
<dbReference type="PRINTS" id="PR00070">
    <property type="entry name" value="DHFR"/>
</dbReference>
<dbReference type="PIRSF" id="PIRSF000194">
    <property type="entry name" value="DHFR"/>
    <property type="match status" value="1"/>
</dbReference>
<comment type="similarity">
    <text evidence="2 7">Belongs to the dihydrofolate reductase family.</text>
</comment>